<protein>
    <submittedName>
        <fullName evidence="1">Uncharacterized protein</fullName>
    </submittedName>
</protein>
<accession>A0A0F3NM96</accession>
<organism evidence="1 2">
    <name type="scientific">Candidatus Neoehrlichia procyonis str. RAC413</name>
    <dbReference type="NCBI Taxonomy" id="1359163"/>
    <lineage>
        <taxon>Bacteria</taxon>
        <taxon>Pseudomonadati</taxon>
        <taxon>Pseudomonadota</taxon>
        <taxon>Alphaproteobacteria</taxon>
        <taxon>Rickettsiales</taxon>
        <taxon>Anaplasmataceae</taxon>
        <taxon>Candidatus Neoehrlichia</taxon>
    </lineage>
</organism>
<name>A0A0F3NM96_9RICK</name>
<proteinExistence type="predicted"/>
<dbReference type="Proteomes" id="UP000033562">
    <property type="component" value="Unassembled WGS sequence"/>
</dbReference>
<keyword evidence="2" id="KW-1185">Reference proteome</keyword>
<sequence>MVMTLNKKDLLVALAVIMGTLLLLTITNIAACIVTCTRSTKLNGKIKDFRKELDKLSLGETVPVKHLHGNFNGDVCDSESHVKVQEQEEVYATINKAGKSSDKACCTEEYGTVDLEDVIHDEGAVSQEHALLEDQEDNNEHAMVVADGSILPYRSGLCLSGRNSYYIK</sequence>
<reference evidence="1 2" key="1">
    <citation type="submission" date="2015-02" db="EMBL/GenBank/DDBJ databases">
        <title>Genome Sequencing of Rickettsiales.</title>
        <authorList>
            <person name="Daugherty S.C."/>
            <person name="Su Q."/>
            <person name="Abolude K."/>
            <person name="Beier-Sexton M."/>
            <person name="Carlyon J.A."/>
            <person name="Carter R."/>
            <person name="Day N.P."/>
            <person name="Dumler S.J."/>
            <person name="Dyachenko V."/>
            <person name="Godinez A."/>
            <person name="Kurtti T.J."/>
            <person name="Lichay M."/>
            <person name="Mullins K.E."/>
            <person name="Ott S."/>
            <person name="Pappas-Brown V."/>
            <person name="Paris D.H."/>
            <person name="Patel P."/>
            <person name="Richards A.L."/>
            <person name="Sadzewicz L."/>
            <person name="Sears K."/>
            <person name="Seidman D."/>
            <person name="Sengamalay N."/>
            <person name="Stenos J."/>
            <person name="Tallon L.J."/>
            <person name="Vincent G."/>
            <person name="Fraser C.M."/>
            <person name="Munderloh U."/>
            <person name="Dunning-Hotopp J.C."/>
        </authorList>
    </citation>
    <scope>NUCLEOTIDE SEQUENCE [LARGE SCALE GENOMIC DNA]</scope>
    <source>
        <strain evidence="1 2">RAC413</strain>
    </source>
</reference>
<dbReference type="EMBL" id="LANX01000001">
    <property type="protein sequence ID" value="KJV69178.1"/>
    <property type="molecule type" value="Genomic_DNA"/>
</dbReference>
<comment type="caution">
    <text evidence="1">The sequence shown here is derived from an EMBL/GenBank/DDBJ whole genome shotgun (WGS) entry which is preliminary data.</text>
</comment>
<evidence type="ECO:0000313" key="1">
    <source>
        <dbReference type="EMBL" id="KJV69178.1"/>
    </source>
</evidence>
<dbReference type="RefSeq" id="WP_045808948.1">
    <property type="nucleotide sequence ID" value="NZ_LANX01000001.1"/>
</dbReference>
<evidence type="ECO:0000313" key="2">
    <source>
        <dbReference type="Proteomes" id="UP000033562"/>
    </source>
</evidence>
<dbReference type="AlphaFoldDB" id="A0A0F3NM96"/>
<gene>
    <name evidence="1" type="ORF">NLO413_0555</name>
</gene>